<reference evidence="2 3" key="1">
    <citation type="submission" date="2024-03" db="EMBL/GenBank/DDBJ databases">
        <title>Aureococcus anophagefferens CCMP1851 and Kratosvirus quantuckense: Draft genome of a second virus-susceptible host strain in the model system.</title>
        <authorList>
            <person name="Chase E."/>
            <person name="Truchon A.R."/>
            <person name="Schepens W."/>
            <person name="Wilhelm S.W."/>
        </authorList>
    </citation>
    <scope>NUCLEOTIDE SEQUENCE [LARGE SCALE GENOMIC DNA]</scope>
    <source>
        <strain evidence="2 3">CCMP1851</strain>
    </source>
</reference>
<protein>
    <submittedName>
        <fullName evidence="2">Uncharacterized protein</fullName>
    </submittedName>
</protein>
<feature type="region of interest" description="Disordered" evidence="1">
    <location>
        <begin position="104"/>
        <end position="152"/>
    </location>
</feature>
<feature type="compositionally biased region" description="Pro residues" evidence="1">
    <location>
        <begin position="115"/>
        <end position="129"/>
    </location>
</feature>
<evidence type="ECO:0000313" key="2">
    <source>
        <dbReference type="EMBL" id="KAK7249999.1"/>
    </source>
</evidence>
<sequence>MRFLVVVAAARAATEDCTRAVFELRLDAAVARQAQEDVLAGWTMVPRDADDAVAGDDALVLARSANWRTATSEVCAPDGDFELVVQPSSAWACDAFDGVTATCGAPTSSPTSTPSAPPSAAPSRAPLPAPTTRAPTAAPSVPAPSPAPTNRPSAACVVSTLTLEKQGSCDGPSCAILNTFDYATELPPHCAVEAGALSATFEGDLGGAAVVALNATHQGFSGAAFGGRSCDAADLGTSALDGCSAGEVYGCGPATDVTFPVPATATGLVVGVFGDAAVSSCDDSPALSTTLTLDAEVCCLAPSAAPSAAPTAVPGARLTAAPTPRPPATPTAAPLPAPTAAPAPAPTAAPTGAPAPAPTAAPQPAPTAARDADGRAAPNPQPADARAVLRADLRAIHSAVLRAVERPAARADADAHGRPARTPPVDAPTYTPVQDFAYRVRGSPRTPAYSAYGLAPAAGHLGRSRCRRPSPKFDARRNSWIDPAAPPVNSNRRAGELLPRPPTYATPTYRSPGPYHTPSRLGSSRCRRRRSPLTLAATGRRRRRPSFWANIDKYKLREWAFDGEIKGDEISAGDGVHEGRWNQPKKDSPNPRTGIRWADGNRWILRRRRRHVTVS</sequence>
<feature type="compositionally biased region" description="Basic and acidic residues" evidence="1">
    <location>
        <begin position="570"/>
        <end position="589"/>
    </location>
</feature>
<feature type="compositionally biased region" description="Low complexity" evidence="1">
    <location>
        <begin position="105"/>
        <end position="114"/>
    </location>
</feature>
<organism evidence="2 3">
    <name type="scientific">Aureococcus anophagefferens</name>
    <name type="common">Harmful bloom alga</name>
    <dbReference type="NCBI Taxonomy" id="44056"/>
    <lineage>
        <taxon>Eukaryota</taxon>
        <taxon>Sar</taxon>
        <taxon>Stramenopiles</taxon>
        <taxon>Ochrophyta</taxon>
        <taxon>Pelagophyceae</taxon>
        <taxon>Pelagomonadales</taxon>
        <taxon>Pelagomonadaceae</taxon>
        <taxon>Aureococcus</taxon>
    </lineage>
</organism>
<comment type="caution">
    <text evidence="2">The sequence shown here is derived from an EMBL/GenBank/DDBJ whole genome shotgun (WGS) entry which is preliminary data.</text>
</comment>
<feature type="region of interest" description="Disordered" evidence="1">
    <location>
        <begin position="316"/>
        <end position="382"/>
    </location>
</feature>
<accession>A0ABR1GA66</accession>
<feature type="region of interest" description="Disordered" evidence="1">
    <location>
        <begin position="460"/>
        <end position="527"/>
    </location>
</feature>
<dbReference type="EMBL" id="JBBJCI010000039">
    <property type="protein sequence ID" value="KAK7249999.1"/>
    <property type="molecule type" value="Genomic_DNA"/>
</dbReference>
<proteinExistence type="predicted"/>
<gene>
    <name evidence="2" type="ORF">SO694_000056122</name>
</gene>
<feature type="compositionally biased region" description="Basic and acidic residues" evidence="1">
    <location>
        <begin position="406"/>
        <end position="417"/>
    </location>
</feature>
<evidence type="ECO:0000313" key="3">
    <source>
        <dbReference type="Proteomes" id="UP001363151"/>
    </source>
</evidence>
<keyword evidence="3" id="KW-1185">Reference proteome</keyword>
<feature type="region of interest" description="Disordered" evidence="1">
    <location>
        <begin position="570"/>
        <end position="595"/>
    </location>
</feature>
<name>A0ABR1GA66_AURAN</name>
<feature type="compositionally biased region" description="Low complexity" evidence="1">
    <location>
        <begin position="130"/>
        <end position="140"/>
    </location>
</feature>
<dbReference type="Proteomes" id="UP001363151">
    <property type="component" value="Unassembled WGS sequence"/>
</dbReference>
<evidence type="ECO:0000256" key="1">
    <source>
        <dbReference type="SAM" id="MobiDB-lite"/>
    </source>
</evidence>
<feature type="region of interest" description="Disordered" evidence="1">
    <location>
        <begin position="406"/>
        <end position="430"/>
    </location>
</feature>
<feature type="compositionally biased region" description="Pro residues" evidence="1">
    <location>
        <begin position="323"/>
        <end position="365"/>
    </location>
</feature>